<dbReference type="Proteomes" id="UP000216207">
    <property type="component" value="Unassembled WGS sequence"/>
</dbReference>
<dbReference type="RefSeq" id="WP_095236359.1">
    <property type="nucleotide sequence ID" value="NZ_JAUPFH010000004.1"/>
</dbReference>
<dbReference type="GO" id="GO:0030435">
    <property type="term" value="P:sporulation resulting in formation of a cellular spore"/>
    <property type="evidence" value="ECO:0007669"/>
    <property type="project" value="InterPro"/>
</dbReference>
<reference evidence="2 3" key="1">
    <citation type="submission" date="2017-07" db="EMBL/GenBank/DDBJ databases">
        <title>Isolation and whole genome analysis of endospore-forming bacteria from heroin.</title>
        <authorList>
            <person name="Kalinowski J."/>
            <person name="Ahrens B."/>
            <person name="Al-Dilaimi A."/>
            <person name="Winkler A."/>
            <person name="Wibberg D."/>
            <person name="Schleenbecker U."/>
            <person name="Ruckert C."/>
            <person name="Wolfel R."/>
            <person name="Grass G."/>
        </authorList>
    </citation>
    <scope>NUCLEOTIDE SEQUENCE [LARGE SCALE GENOMIC DNA]</scope>
    <source>
        <strain evidence="2 3">7539</strain>
    </source>
</reference>
<dbReference type="GO" id="GO:0030288">
    <property type="term" value="C:outer membrane-bounded periplasmic space"/>
    <property type="evidence" value="ECO:0007669"/>
    <property type="project" value="TreeGrafter"/>
</dbReference>
<organism evidence="2 3">
    <name type="scientific">Shouchella clausii</name>
    <name type="common">Alkalihalobacillus clausii</name>
    <dbReference type="NCBI Taxonomy" id="79880"/>
    <lineage>
        <taxon>Bacteria</taxon>
        <taxon>Bacillati</taxon>
        <taxon>Bacillota</taxon>
        <taxon>Bacilli</taxon>
        <taxon>Bacillales</taxon>
        <taxon>Bacillaceae</taxon>
        <taxon>Shouchella</taxon>
    </lineage>
</organism>
<dbReference type="PANTHER" id="PTHR30032:SF4">
    <property type="entry name" value="AMIDASE ENHANCER"/>
    <property type="match status" value="1"/>
</dbReference>
<dbReference type="Pfam" id="PF08486">
    <property type="entry name" value="SpoIID"/>
    <property type="match status" value="1"/>
</dbReference>
<sequence>MKRIILFAAMLIVIVLIVPTVMVALVKDGEDLTESAFGLAPIEKKQEAGQTEVRSEQVAAKDTNGPDIAVYRSNAEAVEQMALEDYVMGVVASEMPADYEVEALKAQALAARTFAVAQMKNGDKNGDVPQGALVTDTVAHQVYQSKDELKEKWKDAFDSNWEKVETAVRDTSGEIMTYDGEPITASFFSTSNGFTENAEDYWEQEVPYLKSVPSPWDKQSPRFANETVIPISEFEAALGITLQNDGSIGTIEARTAGGRVETVTFENKTLSGREVREALELDSSDFSWHVSNGQVVIQTKGWGHGVGMSQYGANGMAQEGKTYKDIVQYFYKDVEIESMDELVPTS</sequence>
<evidence type="ECO:0000313" key="3">
    <source>
        <dbReference type="Proteomes" id="UP000216207"/>
    </source>
</evidence>
<dbReference type="InterPro" id="IPR013693">
    <property type="entry name" value="SpoIID/LytB_N"/>
</dbReference>
<proteinExistence type="predicted"/>
<dbReference type="EMBL" id="NPCC01000012">
    <property type="protein sequence ID" value="PAE88897.1"/>
    <property type="molecule type" value="Genomic_DNA"/>
</dbReference>
<protein>
    <submittedName>
        <fullName evidence="2">Stage II sporulation protein D</fullName>
    </submittedName>
</protein>
<dbReference type="AlphaFoldDB" id="A0A268NZI7"/>
<dbReference type="InterPro" id="IPR013486">
    <property type="entry name" value="SpoIID/LytB"/>
</dbReference>
<evidence type="ECO:0000313" key="2">
    <source>
        <dbReference type="EMBL" id="PAE88897.1"/>
    </source>
</evidence>
<dbReference type="NCBIfam" id="TIGR02870">
    <property type="entry name" value="spore_II_D"/>
    <property type="match status" value="1"/>
</dbReference>
<accession>A0A268NZI7</accession>
<gene>
    <name evidence="2" type="primary">spoIID</name>
    <name evidence="2" type="ORF">CHH72_11015</name>
</gene>
<evidence type="ECO:0000259" key="1">
    <source>
        <dbReference type="Pfam" id="PF08486"/>
    </source>
</evidence>
<comment type="caution">
    <text evidence="2">The sequence shown here is derived from an EMBL/GenBank/DDBJ whole genome shotgun (WGS) entry which is preliminary data.</text>
</comment>
<dbReference type="InterPro" id="IPR014225">
    <property type="entry name" value="Spore_II_D_firmicutes"/>
</dbReference>
<dbReference type="InterPro" id="IPR051922">
    <property type="entry name" value="Bact_Sporulation_Assoc"/>
</dbReference>
<dbReference type="NCBIfam" id="TIGR02669">
    <property type="entry name" value="SpoIID_LytB"/>
    <property type="match status" value="1"/>
</dbReference>
<feature type="domain" description="Sporulation stage II protein D amidase enhancer LytB N-terminal" evidence="1">
    <location>
        <begin position="72"/>
        <end position="178"/>
    </location>
</feature>
<dbReference type="PANTHER" id="PTHR30032">
    <property type="entry name" value="N-ACETYLMURAMOYL-L-ALANINE AMIDASE-RELATED"/>
    <property type="match status" value="1"/>
</dbReference>
<name>A0A268NZI7_SHOCL</name>